<dbReference type="Gene3D" id="3.40.630.30">
    <property type="match status" value="1"/>
</dbReference>
<dbReference type="KEGG" id="ima:PO878_20520"/>
<evidence type="ECO:0000313" key="2">
    <source>
        <dbReference type="EMBL" id="WCO66880.1"/>
    </source>
</evidence>
<dbReference type="AlphaFoldDB" id="A0AAF0BVL1"/>
<feature type="domain" description="N-acetyltransferase" evidence="1">
    <location>
        <begin position="11"/>
        <end position="160"/>
    </location>
</feature>
<dbReference type="Pfam" id="PF00583">
    <property type="entry name" value="Acetyltransf_1"/>
    <property type="match status" value="1"/>
</dbReference>
<sequence>MSEPAPESPVVAVARVGPGAVEALRARVLRAGTGLDALRYEQDADPRTATFAATLGPDPDEAPVGTATVFPAPCPWAPSEAGAWRLRAMATEAGLRGRGVGAAVLRAAVDHVAAEGGRLVWCDARVAARAFYERHGFTVEGEGYEVEGIGPHWPMARHLTG</sequence>
<dbReference type="PROSITE" id="PS51186">
    <property type="entry name" value="GNAT"/>
    <property type="match status" value="1"/>
</dbReference>
<gene>
    <name evidence="2" type="ORF">PO878_20520</name>
</gene>
<dbReference type="InterPro" id="IPR000182">
    <property type="entry name" value="GNAT_dom"/>
</dbReference>
<protein>
    <submittedName>
        <fullName evidence="2">GNAT family N-acetyltransferase</fullName>
    </submittedName>
</protein>
<evidence type="ECO:0000259" key="1">
    <source>
        <dbReference type="PROSITE" id="PS51186"/>
    </source>
</evidence>
<proteinExistence type="predicted"/>
<dbReference type="RefSeq" id="WP_272736402.1">
    <property type="nucleotide sequence ID" value="NZ_CP116942.1"/>
</dbReference>
<keyword evidence="3" id="KW-1185">Reference proteome</keyword>
<dbReference type="InterPro" id="IPR016181">
    <property type="entry name" value="Acyl_CoA_acyltransferase"/>
</dbReference>
<accession>A0AAF0BVL1</accession>
<organism evidence="2 3">
    <name type="scientific">Iamia majanohamensis</name>
    <dbReference type="NCBI Taxonomy" id="467976"/>
    <lineage>
        <taxon>Bacteria</taxon>
        <taxon>Bacillati</taxon>
        <taxon>Actinomycetota</taxon>
        <taxon>Acidimicrobiia</taxon>
        <taxon>Acidimicrobiales</taxon>
        <taxon>Iamiaceae</taxon>
        <taxon>Iamia</taxon>
    </lineage>
</organism>
<dbReference type="EMBL" id="CP116942">
    <property type="protein sequence ID" value="WCO66880.1"/>
    <property type="molecule type" value="Genomic_DNA"/>
</dbReference>
<dbReference type="Proteomes" id="UP001216390">
    <property type="component" value="Chromosome"/>
</dbReference>
<dbReference type="GO" id="GO:0016747">
    <property type="term" value="F:acyltransferase activity, transferring groups other than amino-acyl groups"/>
    <property type="evidence" value="ECO:0007669"/>
    <property type="project" value="InterPro"/>
</dbReference>
<dbReference type="CDD" id="cd04301">
    <property type="entry name" value="NAT_SF"/>
    <property type="match status" value="1"/>
</dbReference>
<dbReference type="SUPFAM" id="SSF55729">
    <property type="entry name" value="Acyl-CoA N-acyltransferases (Nat)"/>
    <property type="match status" value="1"/>
</dbReference>
<reference evidence="2" key="1">
    <citation type="submission" date="2023-01" db="EMBL/GenBank/DDBJ databases">
        <title>The diversity of Class Acidimicrobiia in South China Sea sediment environments and the proposal of Iamia marina sp. nov., a novel species of the genus Iamia.</title>
        <authorList>
            <person name="He Y."/>
            <person name="Tian X."/>
        </authorList>
    </citation>
    <scope>NUCLEOTIDE SEQUENCE</scope>
    <source>
        <strain evidence="2">DSM 19957</strain>
    </source>
</reference>
<evidence type="ECO:0000313" key="3">
    <source>
        <dbReference type="Proteomes" id="UP001216390"/>
    </source>
</evidence>
<name>A0AAF0BVL1_9ACTN</name>